<organism evidence="1 2">
    <name type="scientific">Vibrio ichthyoenteri ATCC 700023</name>
    <dbReference type="NCBI Taxonomy" id="870968"/>
    <lineage>
        <taxon>Bacteria</taxon>
        <taxon>Pseudomonadati</taxon>
        <taxon>Pseudomonadota</taxon>
        <taxon>Gammaproteobacteria</taxon>
        <taxon>Vibrionales</taxon>
        <taxon>Vibrionaceae</taxon>
        <taxon>Vibrio</taxon>
    </lineage>
</organism>
<dbReference type="EMBL" id="AFWF01000012">
    <property type="protein sequence ID" value="EGU48233.1"/>
    <property type="molecule type" value="Genomic_DNA"/>
</dbReference>
<accession>F9RXB0</accession>
<dbReference type="Proteomes" id="UP000004605">
    <property type="component" value="Unassembled WGS sequence"/>
</dbReference>
<sequence length="81" mass="9044">MDGGFNADNCEWLGEVTGSEGHWYSYLFFPNDVLVQGALHDIKNRAKQLGADTVFMITPQDFSTSFTVVGNAYQCYEIIAK</sequence>
<dbReference type="Pfam" id="PF13698">
    <property type="entry name" value="DUF4156"/>
    <property type="match status" value="1"/>
</dbReference>
<dbReference type="AlphaFoldDB" id="F9RXB0"/>
<keyword evidence="2" id="KW-1185">Reference proteome</keyword>
<evidence type="ECO:0000313" key="2">
    <source>
        <dbReference type="Proteomes" id="UP000004605"/>
    </source>
</evidence>
<dbReference type="InterPro" id="IPR025294">
    <property type="entry name" value="DUF4156"/>
</dbReference>
<reference evidence="1 2" key="1">
    <citation type="journal article" date="2012" name="Int. J. Syst. Evol. Microbiol.">
        <title>Vibrio caribbeanicus sp. nov., isolated from the marine sponge Scleritoderma cyanea.</title>
        <authorList>
            <person name="Hoffmann M."/>
            <person name="Monday S.R."/>
            <person name="Allard M.W."/>
            <person name="Strain E.A."/>
            <person name="Whittaker P."/>
            <person name="Naum M."/>
            <person name="McCarthy P.J."/>
            <person name="Lopez J.V."/>
            <person name="Fischer M."/>
            <person name="Brown E.W."/>
        </authorList>
    </citation>
    <scope>NUCLEOTIDE SEQUENCE [LARGE SCALE GENOMIC DNA]</scope>
    <source>
        <strain evidence="1 2">ATCC 700023</strain>
    </source>
</reference>
<name>F9RXB0_9VIBR</name>
<comment type="caution">
    <text evidence="1">The sequence shown here is derived from an EMBL/GenBank/DDBJ whole genome shotgun (WGS) entry which is preliminary data.</text>
</comment>
<evidence type="ECO:0000313" key="1">
    <source>
        <dbReference type="EMBL" id="EGU48233.1"/>
    </source>
</evidence>
<gene>
    <name evidence="1" type="ORF">VII00023_21002</name>
</gene>
<proteinExistence type="predicted"/>
<protein>
    <submittedName>
        <fullName evidence="1">Uncharacterized protein</fullName>
    </submittedName>
</protein>